<organism evidence="1 2">
    <name type="scientific">Sinorhizobium fredii (strain USDA 257)</name>
    <dbReference type="NCBI Taxonomy" id="1185652"/>
    <lineage>
        <taxon>Bacteria</taxon>
        <taxon>Pseudomonadati</taxon>
        <taxon>Pseudomonadota</taxon>
        <taxon>Alphaproteobacteria</taxon>
        <taxon>Hyphomicrobiales</taxon>
        <taxon>Rhizobiaceae</taxon>
        <taxon>Sinorhizobium/Ensifer group</taxon>
        <taxon>Sinorhizobium</taxon>
    </lineage>
</organism>
<reference evidence="1 2" key="1">
    <citation type="journal article" date="2012" name="J. Bacteriol.">
        <title>Complete genome sequence of the broad-host-range strain Sinorhizobium fredii USDA257.</title>
        <authorList>
            <person name="Schuldes J."/>
            <person name="Rodriguez Orbegoso M."/>
            <person name="Schmeisser C."/>
            <person name="Krishnan H.B."/>
            <person name="Daniel R."/>
            <person name="Streit W.R."/>
        </authorList>
    </citation>
    <scope>NUCLEOTIDE SEQUENCE [LARGE SCALE GENOMIC DNA]</scope>
    <source>
        <strain evidence="1 2">USDA 257</strain>
    </source>
</reference>
<sequence>MIDFLPSCSTSTPSFRLKAGGPVGLLKRHRPLLERIASEKYDRDGGAAANLLHIADDDLRVTQASEAMADGVG</sequence>
<proteinExistence type="predicted"/>
<dbReference type="Proteomes" id="UP000006180">
    <property type="component" value="Chromosome"/>
</dbReference>
<gene>
    <name evidence="1" type="ORF">USDA257_c23590</name>
</gene>
<protein>
    <submittedName>
        <fullName evidence="1">Uncharacterized protein</fullName>
    </submittedName>
</protein>
<accession>I3X4Y0</accession>
<dbReference type="KEGG" id="sfd:USDA257_c23590"/>
<evidence type="ECO:0000313" key="2">
    <source>
        <dbReference type="Proteomes" id="UP000006180"/>
    </source>
</evidence>
<name>I3X4Y0_SINF2</name>
<evidence type="ECO:0000313" key="1">
    <source>
        <dbReference type="EMBL" id="AFL50936.1"/>
    </source>
</evidence>
<dbReference type="AlphaFoldDB" id="I3X4Y0"/>
<dbReference type="PATRIC" id="fig|1185652.3.peg.2442"/>
<dbReference type="EMBL" id="CP003563">
    <property type="protein sequence ID" value="AFL50936.1"/>
    <property type="molecule type" value="Genomic_DNA"/>
</dbReference>
<dbReference type="HOGENOM" id="CLU_2702813_0_0_5"/>